<protein>
    <submittedName>
        <fullName evidence="3">RND transporter</fullName>
    </submittedName>
</protein>
<gene>
    <name evidence="3" type="ORF">DKG74_16360</name>
</gene>
<dbReference type="PANTHER" id="PTHR30203">
    <property type="entry name" value="OUTER MEMBRANE CATION EFFLUX PROTEIN"/>
    <property type="match status" value="1"/>
</dbReference>
<dbReference type="GO" id="GO:0015562">
    <property type="term" value="F:efflux transmembrane transporter activity"/>
    <property type="evidence" value="ECO:0007669"/>
    <property type="project" value="InterPro"/>
</dbReference>
<dbReference type="Proteomes" id="UP000245461">
    <property type="component" value="Unassembled WGS sequence"/>
</dbReference>
<sequence>MKYSPLLLAFALAGCGALDTPYRVPETVTAATWAEAATGGQALGTDWWKAFHDPALDALIGEALARNNDLALAAIRVSKARATAGIADDQRLPQLSASASMEGSRTLSDPRATARQSGASAAATWEIDLWNKLGRAADAAHFEAAATEEDLNAAALSLVGTVADLYWTIAYLNERIELSRQSIAYAEKTLALIDSMVSAGGASDLERAEARYNLENQRASLHSLLQQRTEQRNALAILFDGPPEAVKPETLRLPREALPVIDAGLPASLLGRRPDLRAAELRLRSTLASADATRLSYYPGFSLTGSLGTGSTSLIDVLENPVASLGLGLVLPFLNWDQTQLNIEVSKLDYEEAVVGFRQSLYQALGDVENALASRRHYADEVADREKALAAAQMAESLYERRFRAGAVSLQSWLDSQESRRSAESALAQSRLSALSAYIALCQALGGGPG</sequence>
<proteinExistence type="inferred from homology"/>
<dbReference type="AlphaFoldDB" id="A0A317E0U0"/>
<dbReference type="RefSeq" id="WP_109907249.1">
    <property type="nucleotide sequence ID" value="NZ_QGLE01000010.1"/>
</dbReference>
<name>A0A317E0U0_9PROT</name>
<dbReference type="Gene3D" id="1.20.1600.10">
    <property type="entry name" value="Outer membrane efflux proteins (OEP)"/>
    <property type="match status" value="1"/>
</dbReference>
<dbReference type="EMBL" id="QGLE01000010">
    <property type="protein sequence ID" value="PWR20252.1"/>
    <property type="molecule type" value="Genomic_DNA"/>
</dbReference>
<comment type="caution">
    <text evidence="3">The sequence shown here is derived from an EMBL/GenBank/DDBJ whole genome shotgun (WGS) entry which is preliminary data.</text>
</comment>
<comment type="subcellular location">
    <subcellularLocation>
        <location evidence="2">Cell membrane</location>
        <topology evidence="2">Lipid-anchor</topology>
    </subcellularLocation>
</comment>
<evidence type="ECO:0000313" key="3">
    <source>
        <dbReference type="EMBL" id="PWR20252.1"/>
    </source>
</evidence>
<keyword evidence="2" id="KW-0564">Palmitate</keyword>
<keyword evidence="2" id="KW-0472">Membrane</keyword>
<keyword evidence="4" id="KW-1185">Reference proteome</keyword>
<keyword evidence="2" id="KW-1134">Transmembrane beta strand</keyword>
<dbReference type="OrthoDB" id="9783100at2"/>
<dbReference type="Pfam" id="PF02321">
    <property type="entry name" value="OEP"/>
    <property type="match status" value="2"/>
</dbReference>
<dbReference type="PANTHER" id="PTHR30203:SF32">
    <property type="entry name" value="CATION EFFLUX SYSTEM PROTEIN CUSC"/>
    <property type="match status" value="1"/>
</dbReference>
<accession>A0A317E0U0</accession>
<organism evidence="3 4">
    <name type="scientific">Zavarzinia aquatilis</name>
    <dbReference type="NCBI Taxonomy" id="2211142"/>
    <lineage>
        <taxon>Bacteria</taxon>
        <taxon>Pseudomonadati</taxon>
        <taxon>Pseudomonadota</taxon>
        <taxon>Alphaproteobacteria</taxon>
        <taxon>Rhodospirillales</taxon>
        <taxon>Zavarziniaceae</taxon>
        <taxon>Zavarzinia</taxon>
    </lineage>
</organism>
<dbReference type="NCBIfam" id="TIGR01845">
    <property type="entry name" value="outer_NodT"/>
    <property type="match status" value="1"/>
</dbReference>
<dbReference type="PROSITE" id="PS51257">
    <property type="entry name" value="PROKAR_LIPOPROTEIN"/>
    <property type="match status" value="1"/>
</dbReference>
<dbReference type="InterPro" id="IPR010131">
    <property type="entry name" value="MdtP/NodT-like"/>
</dbReference>
<comment type="similarity">
    <text evidence="1 2">Belongs to the outer membrane factor (OMF) (TC 1.B.17) family.</text>
</comment>
<keyword evidence="2" id="KW-0812">Transmembrane</keyword>
<dbReference type="GO" id="GO:0005886">
    <property type="term" value="C:plasma membrane"/>
    <property type="evidence" value="ECO:0007669"/>
    <property type="project" value="UniProtKB-SubCell"/>
</dbReference>
<evidence type="ECO:0000313" key="4">
    <source>
        <dbReference type="Proteomes" id="UP000245461"/>
    </source>
</evidence>
<dbReference type="SUPFAM" id="SSF56954">
    <property type="entry name" value="Outer membrane efflux proteins (OEP)"/>
    <property type="match status" value="1"/>
</dbReference>
<evidence type="ECO:0000256" key="1">
    <source>
        <dbReference type="ARBA" id="ARBA00007613"/>
    </source>
</evidence>
<keyword evidence="2" id="KW-0449">Lipoprotein</keyword>
<dbReference type="Gene3D" id="2.20.200.10">
    <property type="entry name" value="Outer membrane efflux proteins (OEP)"/>
    <property type="match status" value="1"/>
</dbReference>
<evidence type="ECO:0000256" key="2">
    <source>
        <dbReference type="RuleBase" id="RU362097"/>
    </source>
</evidence>
<reference evidence="3 4" key="1">
    <citation type="submission" date="2018-05" db="EMBL/GenBank/DDBJ databases">
        <title>Zavarzinia sp. HR-AS.</title>
        <authorList>
            <person name="Lee Y."/>
            <person name="Jeon C.O."/>
        </authorList>
    </citation>
    <scope>NUCLEOTIDE SEQUENCE [LARGE SCALE GENOMIC DNA]</scope>
    <source>
        <strain evidence="3 4">HR-AS</strain>
    </source>
</reference>
<dbReference type="InterPro" id="IPR003423">
    <property type="entry name" value="OMP_efflux"/>
</dbReference>